<dbReference type="InterPro" id="IPR011460">
    <property type="entry name" value="Lcl_C"/>
</dbReference>
<reference evidence="2" key="1">
    <citation type="journal article" date="2016" name="Sci. Rep.">
        <title>Triclosan Resistome from Metagenome Reveals Diverse Enoyl Acyl Carrier Protein Reductases and Selective Enrichment of Triclosan Resistance Genes.</title>
        <authorList>
            <person name="Khan R."/>
            <person name="Kong H.G."/>
            <person name="Jung Y.H."/>
            <person name="Choi J."/>
            <person name="Baek K.Y."/>
            <person name="Hwang E.C."/>
            <person name="Lee S.W."/>
        </authorList>
    </citation>
    <scope>NUCLEOTIDE SEQUENCE</scope>
</reference>
<dbReference type="Pfam" id="PF07603">
    <property type="entry name" value="Lcl_C"/>
    <property type="match status" value="1"/>
</dbReference>
<evidence type="ECO:0000259" key="1">
    <source>
        <dbReference type="Pfam" id="PF07603"/>
    </source>
</evidence>
<protein>
    <recommendedName>
        <fullName evidence="1">Lcl C-terminal domain-containing protein</fullName>
    </recommendedName>
</protein>
<dbReference type="EMBL" id="KT982365">
    <property type="protein sequence ID" value="AOR51218.1"/>
    <property type="molecule type" value="Genomic_DNA"/>
</dbReference>
<evidence type="ECO:0000313" key="2">
    <source>
        <dbReference type="EMBL" id="AOR51218.1"/>
    </source>
</evidence>
<accession>A0A1C9U4Z9</accession>
<dbReference type="PANTHER" id="PTHR35812:SF1">
    <property type="entry name" value="LIPOPROTEIN"/>
    <property type="match status" value="1"/>
</dbReference>
<dbReference type="PANTHER" id="PTHR35812">
    <property type="entry name" value="LIPOPROTEIN"/>
    <property type="match status" value="1"/>
</dbReference>
<name>A0A1C9U4Z9_9BACT</name>
<organism evidence="2">
    <name type="scientific">uncultured bacterium pBC1</name>
    <dbReference type="NCBI Taxonomy" id="1781160"/>
    <lineage>
        <taxon>Bacteria</taxon>
        <taxon>environmental samples</taxon>
    </lineage>
</organism>
<dbReference type="AlphaFoldDB" id="A0A1C9U4Z9"/>
<sequence length="248" mass="28331">MRRFSLILSLFSSIAWGEIRLTSTEHYTQEQAQEYCRSLGVSWRQMSIQELFALSPSTSFNEEFSYWSDNKGPSDTTEIGTGSEGDGGIIAMVGYSFYPKERNITLSPPTKKIAAACINTPKKKQSRCYLITSKGTEDKNSALLWHSLDATDKRAKYTFEQAQEQCENLTLYGRAWRVPSLNELYDIVDYEYFRPSVDTHYFGAMMHRYYWSSDSLTEREAYVVGFKLGSIATVPKSESAYVRCVSEL</sequence>
<feature type="domain" description="Lcl C-terminal" evidence="1">
    <location>
        <begin position="136"/>
        <end position="245"/>
    </location>
</feature>
<proteinExistence type="predicted"/>